<evidence type="ECO:0000313" key="3">
    <source>
        <dbReference type="EMBL" id="TCC39521.1"/>
    </source>
</evidence>
<evidence type="ECO:0000256" key="1">
    <source>
        <dbReference type="SAM" id="MobiDB-lite"/>
    </source>
</evidence>
<dbReference type="EMBL" id="SJKA01000002">
    <property type="protein sequence ID" value="TCC39521.1"/>
    <property type="molecule type" value="Genomic_DNA"/>
</dbReference>
<feature type="region of interest" description="Disordered" evidence="1">
    <location>
        <begin position="1"/>
        <end position="44"/>
    </location>
</feature>
<proteinExistence type="predicted"/>
<comment type="caution">
    <text evidence="3">The sequence shown here is derived from an EMBL/GenBank/DDBJ whole genome shotgun (WGS) entry which is preliminary data.</text>
</comment>
<dbReference type="OrthoDB" id="5143202at2"/>
<feature type="domain" description="AbiEi antitoxin N-terminal" evidence="2">
    <location>
        <begin position="46"/>
        <end position="88"/>
    </location>
</feature>
<gene>
    <name evidence="3" type="ORF">E0H50_06225</name>
</gene>
<dbReference type="Proteomes" id="UP000292695">
    <property type="component" value="Unassembled WGS sequence"/>
</dbReference>
<dbReference type="InterPro" id="IPR011335">
    <property type="entry name" value="Restrct_endonuc-II-like"/>
</dbReference>
<name>A0A4R0IZH1_9ACTN</name>
<evidence type="ECO:0000259" key="2">
    <source>
        <dbReference type="Pfam" id="PF13338"/>
    </source>
</evidence>
<feature type="compositionally biased region" description="Polar residues" evidence="1">
    <location>
        <begin position="22"/>
        <end position="34"/>
    </location>
</feature>
<keyword evidence="4" id="KW-1185">Reference proteome</keyword>
<dbReference type="Gene3D" id="3.40.960.10">
    <property type="entry name" value="VSR Endonuclease"/>
    <property type="match status" value="1"/>
</dbReference>
<dbReference type="SUPFAM" id="SSF52980">
    <property type="entry name" value="Restriction endonuclease-like"/>
    <property type="match status" value="1"/>
</dbReference>
<dbReference type="InterPro" id="IPR025159">
    <property type="entry name" value="AbiEi_N"/>
</dbReference>
<dbReference type="AlphaFoldDB" id="A0A4R0IZH1"/>
<evidence type="ECO:0000313" key="4">
    <source>
        <dbReference type="Proteomes" id="UP000292695"/>
    </source>
</evidence>
<dbReference type="Pfam" id="PF13338">
    <property type="entry name" value="AbiEi_4"/>
    <property type="match status" value="1"/>
</dbReference>
<protein>
    <recommendedName>
        <fullName evidence="2">AbiEi antitoxin N-terminal domain-containing protein</fullName>
    </recommendedName>
</protein>
<sequence>MQGLRPGSRTPTRHLMGGPTRGLSTDCGNGQRGSASGPDAGGVNPRLKTIAAGQGGVVSRAQAMSAGYTREQINRRLGDGRWERIRYGQYAECLDLRDLPMWERELFRHRRLVHAAVNSMCPGSAIVSHHSALVMHGVPVWQADLSEVQLTRAAGMRSGPKTGVRHHRSRLGASDVTAVAGLAVTALTRAVVEVAGTSSFEAAVVSADAAFRRPEVSADELLRLREVTHNWPGGPRIRAVLDFADAQAESVGETRLRVLFHNEGMPVPVLQAEFADADGFIGRVDFYFPEYNTVVEFDGLAKYGEGTREALIREKLREDRLRALGLEVVRIMWADLEHPARTAMRIRQAFARARRTPLAS</sequence>
<accession>A0A4R0IZH1</accession>
<reference evidence="3 4" key="1">
    <citation type="submission" date="2019-02" db="EMBL/GenBank/DDBJ databases">
        <title>Kribbella capetownensis sp. nov. and Kribbella speibonae sp. nov., isolated from soil.</title>
        <authorList>
            <person name="Curtis S.M."/>
            <person name="Norton I."/>
            <person name="Everest G.J."/>
            <person name="Meyers P.R."/>
        </authorList>
    </citation>
    <scope>NUCLEOTIDE SEQUENCE [LARGE SCALE GENOMIC DNA]</scope>
    <source>
        <strain evidence="3 4">DSM 27082</strain>
    </source>
</reference>
<organism evidence="3 4">
    <name type="scientific">Kribbella sindirgiensis</name>
    <dbReference type="NCBI Taxonomy" id="1124744"/>
    <lineage>
        <taxon>Bacteria</taxon>
        <taxon>Bacillati</taxon>
        <taxon>Actinomycetota</taxon>
        <taxon>Actinomycetes</taxon>
        <taxon>Propionibacteriales</taxon>
        <taxon>Kribbellaceae</taxon>
        <taxon>Kribbella</taxon>
    </lineage>
</organism>